<keyword evidence="2" id="KW-0560">Oxidoreductase</keyword>
<dbReference type="KEGG" id="bac:BamMC406_4592"/>
<dbReference type="AlphaFoldDB" id="B1YXI5"/>
<dbReference type="Proteomes" id="UP000001680">
    <property type="component" value="Chromosome 2"/>
</dbReference>
<accession>B1YXI5</accession>
<reference evidence="3" key="1">
    <citation type="submission" date="2008-04" db="EMBL/GenBank/DDBJ databases">
        <title>Complete sequence of chromosome 2 of Burkholderia ambifaria MC40-6.</title>
        <authorList>
            <person name="Copeland A."/>
            <person name="Lucas S."/>
            <person name="Lapidus A."/>
            <person name="Glavina del Rio T."/>
            <person name="Dalin E."/>
            <person name="Tice H."/>
            <person name="Pitluck S."/>
            <person name="Chain P."/>
            <person name="Malfatti S."/>
            <person name="Shin M."/>
            <person name="Vergez L."/>
            <person name="Lang D."/>
            <person name="Schmutz J."/>
            <person name="Larimer F."/>
            <person name="Land M."/>
            <person name="Hauser L."/>
            <person name="Kyrpides N."/>
            <person name="Lykidis A."/>
            <person name="Ramette A."/>
            <person name="Konstantinidis K."/>
            <person name="Tiedje J."/>
            <person name="Richardson P."/>
        </authorList>
    </citation>
    <scope>NUCLEOTIDE SEQUENCE [LARGE SCALE GENOMIC DNA]</scope>
    <source>
        <strain evidence="3">MC40-6</strain>
    </source>
</reference>
<proteinExistence type="predicted"/>
<evidence type="ECO:0000256" key="1">
    <source>
        <dbReference type="SAM" id="MobiDB-lite"/>
    </source>
</evidence>
<keyword evidence="2" id="KW-0223">Dioxygenase</keyword>
<name>B1YXI5_BURA4</name>
<dbReference type="GO" id="GO:0051213">
    <property type="term" value="F:dioxygenase activity"/>
    <property type="evidence" value="ECO:0007669"/>
    <property type="project" value="UniProtKB-KW"/>
</dbReference>
<dbReference type="OrthoDB" id="9792173at2"/>
<evidence type="ECO:0000313" key="2">
    <source>
        <dbReference type="EMBL" id="ACB67047.1"/>
    </source>
</evidence>
<sequence length="61" mass="6616">MMAVIHRAPRPAPNDAARIRAPRHEVNEGTGMRAMIALGITQARAWDRADPVRIIDTSAAA</sequence>
<feature type="region of interest" description="Disordered" evidence="1">
    <location>
        <begin position="1"/>
        <end position="21"/>
    </location>
</feature>
<dbReference type="EMBL" id="CP001026">
    <property type="protein sequence ID" value="ACB67047.1"/>
    <property type="molecule type" value="Genomic_DNA"/>
</dbReference>
<dbReference type="HOGENOM" id="CLU_2913480_0_0_4"/>
<organism evidence="2 3">
    <name type="scientific">Burkholderia ambifaria (strain MC40-6)</name>
    <dbReference type="NCBI Taxonomy" id="398577"/>
    <lineage>
        <taxon>Bacteria</taxon>
        <taxon>Pseudomonadati</taxon>
        <taxon>Pseudomonadota</taxon>
        <taxon>Betaproteobacteria</taxon>
        <taxon>Burkholderiales</taxon>
        <taxon>Burkholderiaceae</taxon>
        <taxon>Burkholderia</taxon>
        <taxon>Burkholderia cepacia complex</taxon>
    </lineage>
</organism>
<evidence type="ECO:0000313" key="3">
    <source>
        <dbReference type="Proteomes" id="UP000001680"/>
    </source>
</evidence>
<protein>
    <submittedName>
        <fullName evidence="2">Glyoxalase/bleomycin resistance protein/dioxygenase</fullName>
    </submittedName>
</protein>
<gene>
    <name evidence="2" type="ordered locus">BamMC406_4592</name>
</gene>